<keyword evidence="1" id="KW-0472">Membrane</keyword>
<keyword evidence="2" id="KW-0675">Receptor</keyword>
<feature type="transmembrane region" description="Helical" evidence="1">
    <location>
        <begin position="68"/>
        <end position="94"/>
    </location>
</feature>
<dbReference type="OrthoDB" id="9154706at2"/>
<proteinExistence type="predicted"/>
<evidence type="ECO:0000313" key="3">
    <source>
        <dbReference type="Proteomes" id="UP000027219"/>
    </source>
</evidence>
<dbReference type="AlphaFoldDB" id="A0A066USN4"/>
<dbReference type="EMBL" id="JFFR01000002">
    <property type="protein sequence ID" value="KDN30095.1"/>
    <property type="molecule type" value="Genomic_DNA"/>
</dbReference>
<name>A0A066USN4_9VIBR</name>
<keyword evidence="1" id="KW-0812">Transmembrane</keyword>
<evidence type="ECO:0000256" key="1">
    <source>
        <dbReference type="SAM" id="Phobius"/>
    </source>
</evidence>
<dbReference type="STRING" id="212667.VFDL14_05010"/>
<protein>
    <submittedName>
        <fullName evidence="2">VSK receptor</fullName>
    </submittedName>
</protein>
<dbReference type="Proteomes" id="UP000027219">
    <property type="component" value="Unassembled WGS sequence"/>
</dbReference>
<reference evidence="2 3" key="1">
    <citation type="submission" date="2014-02" db="EMBL/GenBank/DDBJ databases">
        <title>Vibrio fortis Dalian14 Genome Sequencing.</title>
        <authorList>
            <person name="Wang Y."/>
            <person name="Song L."/>
            <person name="Liu G."/>
            <person name="Ding J."/>
        </authorList>
    </citation>
    <scope>NUCLEOTIDE SEQUENCE [LARGE SCALE GENOMIC DNA]</scope>
    <source>
        <strain evidence="2 3">Dalian14</strain>
    </source>
</reference>
<sequence length="104" mass="11776">MDWIISLFNQLLEFLYRLVISLVDMLKDMVFWIVEEFMSVVNKGLSWAVAAFEPVDVSQYLESIPPNVAWVMGAVGLPQCLSLIISAIAIRMILQLIPFTRLGS</sequence>
<accession>A0A066USN4</accession>
<keyword evidence="1" id="KW-1133">Transmembrane helix</keyword>
<keyword evidence="3" id="KW-1185">Reference proteome</keyword>
<dbReference type="RefSeq" id="WP_032549088.1">
    <property type="nucleotide sequence ID" value="NZ_JFFR01000002.1"/>
</dbReference>
<gene>
    <name evidence="2" type="ORF">VFDL14_05010</name>
</gene>
<dbReference type="Pfam" id="PF10734">
    <property type="entry name" value="DUF2523"/>
    <property type="match status" value="1"/>
</dbReference>
<organism evidence="2 3">
    <name type="scientific">Vibrio fortis</name>
    <dbReference type="NCBI Taxonomy" id="212667"/>
    <lineage>
        <taxon>Bacteria</taxon>
        <taxon>Pseudomonadati</taxon>
        <taxon>Pseudomonadota</taxon>
        <taxon>Gammaproteobacteria</taxon>
        <taxon>Vibrionales</taxon>
        <taxon>Vibrionaceae</taxon>
        <taxon>Vibrio</taxon>
    </lineage>
</organism>
<evidence type="ECO:0000313" key="2">
    <source>
        <dbReference type="EMBL" id="KDN30095.1"/>
    </source>
</evidence>
<dbReference type="InterPro" id="IPR019670">
    <property type="entry name" value="DUF2523"/>
</dbReference>
<comment type="caution">
    <text evidence="2">The sequence shown here is derived from an EMBL/GenBank/DDBJ whole genome shotgun (WGS) entry which is preliminary data.</text>
</comment>